<dbReference type="OrthoDB" id="360653at2759"/>
<dbReference type="InterPro" id="IPR011430">
    <property type="entry name" value="UTP20_N"/>
</dbReference>
<evidence type="ECO:0000313" key="5">
    <source>
        <dbReference type="EMBL" id="KAF1981197.1"/>
    </source>
</evidence>
<dbReference type="InterPro" id="IPR016024">
    <property type="entry name" value="ARM-type_fold"/>
</dbReference>
<evidence type="ECO:0000313" key="6">
    <source>
        <dbReference type="Proteomes" id="UP000800041"/>
    </source>
</evidence>
<dbReference type="SUPFAM" id="SSF48371">
    <property type="entry name" value="ARM repeat"/>
    <property type="match status" value="3"/>
</dbReference>
<organism evidence="5 6">
    <name type="scientific">Aulographum hederae CBS 113979</name>
    <dbReference type="NCBI Taxonomy" id="1176131"/>
    <lineage>
        <taxon>Eukaryota</taxon>
        <taxon>Fungi</taxon>
        <taxon>Dikarya</taxon>
        <taxon>Ascomycota</taxon>
        <taxon>Pezizomycotina</taxon>
        <taxon>Dothideomycetes</taxon>
        <taxon>Pleosporomycetidae</taxon>
        <taxon>Aulographales</taxon>
        <taxon>Aulographaceae</taxon>
    </lineage>
</organism>
<reference evidence="5" key="1">
    <citation type="journal article" date="2020" name="Stud. Mycol.">
        <title>101 Dothideomycetes genomes: a test case for predicting lifestyles and emergence of pathogens.</title>
        <authorList>
            <person name="Haridas S."/>
            <person name="Albert R."/>
            <person name="Binder M."/>
            <person name="Bloem J."/>
            <person name="Labutti K."/>
            <person name="Salamov A."/>
            <person name="Andreopoulos B."/>
            <person name="Baker S."/>
            <person name="Barry K."/>
            <person name="Bills G."/>
            <person name="Bluhm B."/>
            <person name="Cannon C."/>
            <person name="Castanera R."/>
            <person name="Culley D."/>
            <person name="Daum C."/>
            <person name="Ezra D."/>
            <person name="Gonzalez J."/>
            <person name="Henrissat B."/>
            <person name="Kuo A."/>
            <person name="Liang C."/>
            <person name="Lipzen A."/>
            <person name="Lutzoni F."/>
            <person name="Magnuson J."/>
            <person name="Mondo S."/>
            <person name="Nolan M."/>
            <person name="Ohm R."/>
            <person name="Pangilinan J."/>
            <person name="Park H.-J."/>
            <person name="Ramirez L."/>
            <person name="Alfaro M."/>
            <person name="Sun H."/>
            <person name="Tritt A."/>
            <person name="Yoshinaga Y."/>
            <person name="Zwiers L.-H."/>
            <person name="Turgeon B."/>
            <person name="Goodwin S."/>
            <person name="Spatafora J."/>
            <person name="Crous P."/>
            <person name="Grigoriev I."/>
        </authorList>
    </citation>
    <scope>NUCLEOTIDE SEQUENCE</scope>
    <source>
        <strain evidence="5">CBS 113979</strain>
    </source>
</reference>
<feature type="compositionally biased region" description="Basic and acidic residues" evidence="1">
    <location>
        <begin position="2589"/>
        <end position="2602"/>
    </location>
</feature>
<protein>
    <submittedName>
        <fullName evidence="5">Uncharacterized protein</fullName>
    </submittedName>
</protein>
<feature type="compositionally biased region" description="Basic residues" evidence="1">
    <location>
        <begin position="13"/>
        <end position="23"/>
    </location>
</feature>
<dbReference type="Gene3D" id="1.25.10.10">
    <property type="entry name" value="Leucine-rich Repeat Variant"/>
    <property type="match status" value="2"/>
</dbReference>
<proteinExistence type="predicted"/>
<dbReference type="EMBL" id="ML977205">
    <property type="protein sequence ID" value="KAF1981197.1"/>
    <property type="molecule type" value="Genomic_DNA"/>
</dbReference>
<feature type="compositionally biased region" description="Basic and acidic residues" evidence="1">
    <location>
        <begin position="2617"/>
        <end position="2628"/>
    </location>
</feature>
<dbReference type="Proteomes" id="UP000800041">
    <property type="component" value="Unassembled WGS sequence"/>
</dbReference>
<dbReference type="Pfam" id="PF20416">
    <property type="entry name" value="UTP20"/>
    <property type="match status" value="1"/>
</dbReference>
<dbReference type="Pfam" id="PF23099">
    <property type="entry name" value="UTP20_C"/>
    <property type="match status" value="1"/>
</dbReference>
<dbReference type="Pfam" id="PF07539">
    <property type="entry name" value="UTP20_N"/>
    <property type="match status" value="1"/>
</dbReference>
<dbReference type="PANTHER" id="PTHR17695:SF11">
    <property type="entry name" value="SMALL SUBUNIT PROCESSOME COMPONENT 20 HOMOLOG"/>
    <property type="match status" value="1"/>
</dbReference>
<feature type="region of interest" description="Disordered" evidence="1">
    <location>
        <begin position="1"/>
        <end position="29"/>
    </location>
</feature>
<evidence type="ECO:0000259" key="4">
    <source>
        <dbReference type="Pfam" id="PF23099"/>
    </source>
</evidence>
<evidence type="ECO:0000259" key="3">
    <source>
        <dbReference type="Pfam" id="PF20416"/>
    </source>
</evidence>
<dbReference type="GO" id="GO:0032040">
    <property type="term" value="C:small-subunit processome"/>
    <property type="evidence" value="ECO:0007669"/>
    <property type="project" value="TreeGrafter"/>
</dbReference>
<feature type="region of interest" description="Disordered" evidence="1">
    <location>
        <begin position="1105"/>
        <end position="1124"/>
    </location>
</feature>
<name>A0A6G1GKB9_9PEZI</name>
<feature type="domain" description="U3 small nucleolar RNA-associated protein 20 C-terminal" evidence="4">
    <location>
        <begin position="2335"/>
        <end position="2617"/>
    </location>
</feature>
<feature type="domain" description="U3 small nucleolar RNA-associated protein 20 N-terminal" evidence="2">
    <location>
        <begin position="882"/>
        <end position="1494"/>
    </location>
</feature>
<evidence type="ECO:0000256" key="1">
    <source>
        <dbReference type="SAM" id="MobiDB-lite"/>
    </source>
</evidence>
<dbReference type="InterPro" id="IPR011989">
    <property type="entry name" value="ARM-like"/>
</dbReference>
<feature type="domain" description="U3 small nucleolar RNA-associated protein 20" evidence="3">
    <location>
        <begin position="1705"/>
        <end position="1923"/>
    </location>
</feature>
<feature type="compositionally biased region" description="Basic and acidic residues" evidence="1">
    <location>
        <begin position="1105"/>
        <end position="1117"/>
    </location>
</feature>
<sequence>MPAMSRGTEKRAFKVVKPKKKGKSGTASSRKFHFESFTERIEKLNIDPIRRTHRNDLDEKEDTASYFKNSFDDWVDLNLSETFRLFSRDVRPLCENLPQVLHHEDQIMDLLVQYMEMRDPKSELYLEPLLSLMAHFAHDLGARFEKHFARAVTTISAIAAKHPNLEVIEWSFSCLAWLFKYLSRLLVPDIRPLYTLMAPLLGKEQHKSFIARFAAEALSFLVRKAATSYHRDSEPLRNIVQFALADVEGTADSTYLRIYQHGLMSLFAGSIKGVGRGVHSTGITLLKQILQCVVSMITIQGIDPKTSPAAEVLQGVITSVIHHTEAASFQPILQTILQQISSANQDSPPAELHLYANLLFAVSGVRKGTRIEDWSQIIDCIAAVIGLLDEVPNSLEEAVAIDAVASFATILSACPLDQAIPHIRLLDTMTGEKWNGQFLTFCTMFAKLNPDRFKSLALGPLKKYSNSSGLSLVLPELAAAGCFSRSALSLPLGWQERIANEFQALLTLKTDDSEVLIKCNGYLELLKIVEVAETTRDAIMEVLSRIFKASLKDSSSSESQDLRCFACGNGFDFSVEQKSTSVLDPSLWSAICEAAPEYGRITRFWTAICRYIQIVGSSLDLQDENMGALFRSINIALASPSHELRTAALDTLGGLYKAKGLHQPDFLDQAIIIESTPVDVPNARALSMRVRGLSAAYRTVFDDPWSRNAVPHYCFGLFFIQLSQVWEESCNVLREICNTKAGEDIVSTMTTQWLEISTQSTDLEVARASPAAHRAGEFECSNLNSLSTAVKQSMFLEHNLPGKLQLSFHNIHRPIQDSTFSRERALLVLNALPHIAEKRSRNLVPVLLRWCKNEDVGVDEDIGDIAAEDDSNGIVDGSSAQRWARKDQKAMLKVFAQFTNPRVLYKSEEVYSALLRLLTYGDVEIQKTALKAILAWKTPSIMKHEANLQNLLDDAQFREQLAVFLDIGRDEEALQQTDRSSLMPVLLRLLYGRIVAKGSSSAGGGQMSKRKAVLIALSKFEEEDLQMFLSIAFGPLDGIQLFTDGKLDESVLSQDLMSSRRQLGLLNMVKDILETLGTAVARSTETIANAVLYCLVKASRNATSLDKEESMPSDQKESKRKPVRQSALQCLTRLFSKMPDFNWRLHVPLIFADVLNPRIPTLPVDTAQGISTILRLFSTWSRHPTYALWFAEYNGQLLPQLGGCLTVSSVKDEVVLFVLGKIFNNLADLANPTQTATSDSTTNIISAEAQALLREKVLQPHSGKLIKSLGELIRSSPSKEVLEASIDTIARLASFVPGESESVDLVRLSCFLLKQPNKRVSPKAKSGILRGLQKLVPLCHLKEEDTLFQDLYDTLSTLFGFFRDRFNRTLLSDLFVDLTLGVKPLDESAKLCRDLNSFSKQRIDEIDFECRLQAFSAIDEKHTMFTVQQWRPLQYNLLYYMAQDEEALRLNASSALLHFVEAAGKAVKNGAEDSYVQLVSSTIFPGIHNGARDPSELARKEYTALLGRVVRCLPDLPAVSDLAVLIVQSETMDSEENAAYQKEETSFFDDIFETQFEPQAAAFRLLVSSKGRISSSNISHFFIPLLEHFVFDRGESEKANRLAGVANEAIGVLSSALDWPQYRALFRRYSGFLVTKVGHEKATTKLLSAMVESLKQAVKRRNKEEQDDPEHMLQLARSLPNEKLDGEIIQSFLPSLTSYIHEIDESSVSLRTPVAVIVVKLLLLLPFHEFRVRFPPVLMDLANILKSRGQDSRDMTRRTLAEISALVGPSSFGFILKELRSVLLRGYQLHVLSYTVHSVFTTATENNVFKYGDLDYCASQIVTVIMDDIFGVTGQEKEAEEYKSDMKEVKKSTSFDTMSLLARTTSLSHLGDLIRPIRMLLLEKLDKKMLNKINELLRRMTEGIMFNEAATDQGILIFCYQVIESVYKDSSNDVESKENDKGKNHRLRRYLINMKSAHKSLGRAATTSQTGKLVQFAFEIMRNSLRRHESLKTPKYLQGFLPMIGDAIVSGEENVQIAAIRLTSAIIDIDLPQLDTDGPIYASEAVEIVNRSSSTGTDLAQAAVKMVSEMLRRRPSLQIKEKYLIALLKKVKPGLDEPSRQGGAFNLLKSIIGRKIVMPEVYDVMISVGEIMVTNQHKDGRRQARDVYFQFLMDYPLGKKLLKKHLEFLILNLKYKHKEGRQSVMDALHRIITKVDDTLVQEILNLVFVHVFMVMINDDEVDCRKMAGLFLKDVFRRADGDTMRTILGLIRGWLETDDDSQSALLRRAALQCWTLYLEEKTDEAKSVDVILKQVTAIVTDAAESRNAEEWEIAFYGLRTSHKMCEILPDRMLSGSMEPLWDAVRGCLKFPYQAVKLMAANAIGIYLKDFLSNNSKSLEKTPSKGSGGLELDADKLRDLIATSLRILRIPNVSEELCTSAVRILVILGRFCAANGIPWNETAPDEPEEEEIDDPAANDEEVSVTALQHILSSLSSIIRRDLVINKASALYPKTSSLTLMGALCSTLPLPLLKPTLPTILLPLSNLTDRDIAIPHSTDKAFTSGYEALQTTAQEILDVLQKRMGTGDFIKAKQEVVRKVRERRAERRQKRKIEAVSDPVRDGEKKRKKHEQARARRKERSGEERGKRRGW</sequence>
<gene>
    <name evidence="5" type="ORF">K402DRAFT_342967</name>
</gene>
<dbReference type="InterPro" id="IPR052575">
    <property type="entry name" value="SSU_processome_comp_20"/>
</dbReference>
<dbReference type="GO" id="GO:0030686">
    <property type="term" value="C:90S preribosome"/>
    <property type="evidence" value="ECO:0007669"/>
    <property type="project" value="TreeGrafter"/>
</dbReference>
<accession>A0A6G1GKB9</accession>
<evidence type="ECO:0000259" key="2">
    <source>
        <dbReference type="Pfam" id="PF07539"/>
    </source>
</evidence>
<dbReference type="InterPro" id="IPR046523">
    <property type="entry name" value="UTP20_dom"/>
</dbReference>
<keyword evidence="6" id="KW-1185">Reference proteome</keyword>
<dbReference type="PANTHER" id="PTHR17695">
    <property type="entry name" value="SMALL SUBUNIT PROCESSOME COMPONENT 20 HOMOLOG"/>
    <property type="match status" value="1"/>
</dbReference>
<feature type="region of interest" description="Disordered" evidence="1">
    <location>
        <begin position="2579"/>
        <end position="2628"/>
    </location>
</feature>
<feature type="compositionally biased region" description="Basic residues" evidence="1">
    <location>
        <begin position="2603"/>
        <end position="2616"/>
    </location>
</feature>
<dbReference type="InterPro" id="IPR057525">
    <property type="entry name" value="UTP20_C"/>
</dbReference>